<dbReference type="Pfam" id="PF11457">
    <property type="entry name" value="DUF3021"/>
    <property type="match status" value="1"/>
</dbReference>
<feature type="transmembrane region" description="Helical" evidence="1">
    <location>
        <begin position="92"/>
        <end position="113"/>
    </location>
</feature>
<dbReference type="OrthoDB" id="2224367at2"/>
<keyword evidence="1" id="KW-1133">Transmembrane helix</keyword>
<organism evidence="2 3">
    <name type="scientific">Streptococcus cuniculipharyngis</name>
    <dbReference type="NCBI Taxonomy" id="1562651"/>
    <lineage>
        <taxon>Bacteria</taxon>
        <taxon>Bacillati</taxon>
        <taxon>Bacillota</taxon>
        <taxon>Bacilli</taxon>
        <taxon>Lactobacillales</taxon>
        <taxon>Streptococcaceae</taxon>
        <taxon>Streptococcus</taxon>
    </lineage>
</organism>
<feature type="transmembrane region" description="Helical" evidence="1">
    <location>
        <begin position="7"/>
        <end position="29"/>
    </location>
</feature>
<feature type="transmembrane region" description="Helical" evidence="1">
    <location>
        <begin position="59"/>
        <end position="80"/>
    </location>
</feature>
<gene>
    <name evidence="2" type="ORF">FRX57_05025</name>
</gene>
<name>A0A5C5SBB2_9STRE</name>
<comment type="caution">
    <text evidence="2">The sequence shown here is derived from an EMBL/GenBank/DDBJ whole genome shotgun (WGS) entry which is preliminary data.</text>
</comment>
<dbReference type="InterPro" id="IPR021560">
    <property type="entry name" value="DUF3021"/>
</dbReference>
<keyword evidence="3" id="KW-1185">Reference proteome</keyword>
<reference evidence="2 3" key="1">
    <citation type="submission" date="2019-08" db="EMBL/GenBank/DDBJ databases">
        <authorList>
            <person name="Lei W."/>
        </authorList>
    </citation>
    <scope>NUCLEOTIDE SEQUENCE [LARGE SCALE GENOMIC DNA]</scope>
    <source>
        <strain evidence="2 3">CCUG 66496</strain>
    </source>
</reference>
<protein>
    <submittedName>
        <fullName evidence="2">DUF3021 domain-containing protein</fullName>
    </submittedName>
</protein>
<evidence type="ECO:0000313" key="2">
    <source>
        <dbReference type="EMBL" id="TWS97655.1"/>
    </source>
</evidence>
<sequence>MKKIVVAASVGVGIGSFVFLWQLVTFQLVPSVSNVLSVSLVSALIGVVSLVYDIEKWSLWLRSFLHCLALFLLIGGMNVYNGWVNLASFADFIVNFFITYLIIWGILFVYGLAKAKKINQHLKERA</sequence>
<evidence type="ECO:0000313" key="3">
    <source>
        <dbReference type="Proteomes" id="UP000317430"/>
    </source>
</evidence>
<keyword evidence="1" id="KW-0812">Transmembrane</keyword>
<evidence type="ECO:0000256" key="1">
    <source>
        <dbReference type="SAM" id="Phobius"/>
    </source>
</evidence>
<dbReference type="EMBL" id="VOHL01000003">
    <property type="protein sequence ID" value="TWS97655.1"/>
    <property type="molecule type" value="Genomic_DNA"/>
</dbReference>
<dbReference type="AlphaFoldDB" id="A0A5C5SBB2"/>
<dbReference type="RefSeq" id="WP_146567319.1">
    <property type="nucleotide sequence ID" value="NZ_VOHL01000003.1"/>
</dbReference>
<accession>A0A5C5SBB2</accession>
<keyword evidence="1" id="KW-0472">Membrane</keyword>
<proteinExistence type="predicted"/>
<dbReference type="Proteomes" id="UP000317430">
    <property type="component" value="Unassembled WGS sequence"/>
</dbReference>
<feature type="transmembrane region" description="Helical" evidence="1">
    <location>
        <begin position="35"/>
        <end position="52"/>
    </location>
</feature>